<feature type="region of interest" description="Disordered" evidence="1">
    <location>
        <begin position="313"/>
        <end position="336"/>
    </location>
</feature>
<dbReference type="InterPro" id="IPR055247">
    <property type="entry name" value="InsJ-like_HTH"/>
</dbReference>
<dbReference type="InterPro" id="IPR012337">
    <property type="entry name" value="RNaseH-like_sf"/>
</dbReference>
<sequence length="336" mass="36852">MNDEHLEVRQRLALLELAQSLGNVAEACRRSGVTRTQYYQYRRRHDRHGPDGLRNLPPIARTHPGMTPAQVIERTAALALAHPGAGCNRLEQLLRDEGLLVSGVTIQKHLGKLGLGSRAERCLALQQRIAEGLAPSAEQMAFVERCNPAFRERGNAPSRPGESLSQDTMLVGQLRGVGRLYLHGVVDTFSQYAFALLHNSKRAEAAITVLFGQALPFFEGRGLTPRVLQTSGGREFCGGPSHPYELFLMLNGIVHERPAAINGHTQRFHEAVKAGFAREAFRDRDQSMADVQAKFGDWLRRYNADGRCHQGYPNQGLSPVDVLQRPAPAAGATGGG</sequence>
<dbReference type="InterPro" id="IPR001584">
    <property type="entry name" value="Integrase_cat-core"/>
</dbReference>
<dbReference type="Pfam" id="PF13518">
    <property type="entry name" value="HTH_28"/>
    <property type="match status" value="1"/>
</dbReference>
<dbReference type="GO" id="GO:0003676">
    <property type="term" value="F:nucleic acid binding"/>
    <property type="evidence" value="ECO:0007669"/>
    <property type="project" value="InterPro"/>
</dbReference>
<dbReference type="SUPFAM" id="SSF53098">
    <property type="entry name" value="Ribonuclease H-like"/>
    <property type="match status" value="1"/>
</dbReference>
<organism evidence="3 4">
    <name type="scientific">Luteimonas cucumeris</name>
    <dbReference type="NCBI Taxonomy" id="985012"/>
    <lineage>
        <taxon>Bacteria</taxon>
        <taxon>Pseudomonadati</taxon>
        <taxon>Pseudomonadota</taxon>
        <taxon>Gammaproteobacteria</taxon>
        <taxon>Lysobacterales</taxon>
        <taxon>Lysobacteraceae</taxon>
        <taxon>Luteimonas</taxon>
    </lineage>
</organism>
<reference evidence="3 4" key="1">
    <citation type="journal article" date="2015" name="Stand. Genomic Sci.">
        <title>Genomic Encyclopedia of Bacterial and Archaeal Type Strains, Phase III: the genomes of soil and plant-associated and newly described type strains.</title>
        <authorList>
            <person name="Whitman W.B."/>
            <person name="Woyke T."/>
            <person name="Klenk H.P."/>
            <person name="Zhou Y."/>
            <person name="Lilburn T.G."/>
            <person name="Beck B.J."/>
            <person name="De Vos P."/>
            <person name="Vandamme P."/>
            <person name="Eisen J.A."/>
            <person name="Garrity G."/>
            <person name="Hugenholtz P."/>
            <person name="Kyrpides N.C."/>
        </authorList>
    </citation>
    <scope>NUCLEOTIDE SEQUENCE [LARGE SCALE GENOMIC DNA]</scope>
    <source>
        <strain evidence="3 4">CGMCC 1.10821</strain>
    </source>
</reference>
<gene>
    <name evidence="3" type="ORF">IP90_03150</name>
</gene>
<protein>
    <submittedName>
        <fullName evidence="3">Integrase-like protein</fullName>
    </submittedName>
</protein>
<dbReference type="GO" id="GO:0015074">
    <property type="term" value="P:DNA integration"/>
    <property type="evidence" value="ECO:0007669"/>
    <property type="project" value="InterPro"/>
</dbReference>
<comment type="caution">
    <text evidence="3">The sequence shown here is derived from an EMBL/GenBank/DDBJ whole genome shotgun (WGS) entry which is preliminary data.</text>
</comment>
<keyword evidence="4" id="KW-1185">Reference proteome</keyword>
<dbReference type="RefSeq" id="WP_144900629.1">
    <property type="nucleotide sequence ID" value="NZ_VLKN01000011.1"/>
</dbReference>
<dbReference type="Gene3D" id="3.30.420.10">
    <property type="entry name" value="Ribonuclease H-like superfamily/Ribonuclease H"/>
    <property type="match status" value="1"/>
</dbReference>
<evidence type="ECO:0000256" key="1">
    <source>
        <dbReference type="SAM" id="MobiDB-lite"/>
    </source>
</evidence>
<feature type="domain" description="Integrase catalytic" evidence="2">
    <location>
        <begin position="156"/>
        <end position="327"/>
    </location>
</feature>
<evidence type="ECO:0000313" key="3">
    <source>
        <dbReference type="EMBL" id="TWH99411.1"/>
    </source>
</evidence>
<dbReference type="OrthoDB" id="6000949at2"/>
<dbReference type="EMBL" id="VLKN01000011">
    <property type="protein sequence ID" value="TWH99411.1"/>
    <property type="molecule type" value="Genomic_DNA"/>
</dbReference>
<evidence type="ECO:0000259" key="2">
    <source>
        <dbReference type="PROSITE" id="PS50994"/>
    </source>
</evidence>
<dbReference type="AlphaFoldDB" id="A0A562KVG7"/>
<feature type="compositionally biased region" description="Low complexity" evidence="1">
    <location>
        <begin position="326"/>
        <end position="336"/>
    </location>
</feature>
<proteinExistence type="predicted"/>
<dbReference type="InterPro" id="IPR036397">
    <property type="entry name" value="RNaseH_sf"/>
</dbReference>
<evidence type="ECO:0000313" key="4">
    <source>
        <dbReference type="Proteomes" id="UP000315167"/>
    </source>
</evidence>
<name>A0A562KVG7_9GAMM</name>
<dbReference type="PROSITE" id="PS50994">
    <property type="entry name" value="INTEGRASE"/>
    <property type="match status" value="1"/>
</dbReference>
<dbReference type="InterPro" id="IPR009057">
    <property type="entry name" value="Homeodomain-like_sf"/>
</dbReference>
<accession>A0A562KVG7</accession>
<dbReference type="Proteomes" id="UP000315167">
    <property type="component" value="Unassembled WGS sequence"/>
</dbReference>
<dbReference type="SUPFAM" id="SSF46689">
    <property type="entry name" value="Homeodomain-like"/>
    <property type="match status" value="1"/>
</dbReference>